<dbReference type="SUPFAM" id="SSF88659">
    <property type="entry name" value="Sigma3 and sigma4 domains of RNA polymerase sigma factors"/>
    <property type="match status" value="1"/>
</dbReference>
<protein>
    <submittedName>
        <fullName evidence="9">ECF RNA polymerase sigma factor SigK</fullName>
    </submittedName>
</protein>
<dbReference type="CDD" id="cd06171">
    <property type="entry name" value="Sigma70_r4"/>
    <property type="match status" value="1"/>
</dbReference>
<comment type="similarity">
    <text evidence="1">Belongs to the sigma-70 factor family. ECF subfamily.</text>
</comment>
<dbReference type="Gene3D" id="1.10.10.10">
    <property type="entry name" value="Winged helix-like DNA-binding domain superfamily/Winged helix DNA-binding domain"/>
    <property type="match status" value="1"/>
</dbReference>
<dbReference type="PANTHER" id="PTHR43133:SF66">
    <property type="entry name" value="ECF RNA POLYMERASE SIGMA FACTOR SIGK"/>
    <property type="match status" value="1"/>
</dbReference>
<evidence type="ECO:0000256" key="2">
    <source>
        <dbReference type="ARBA" id="ARBA00023015"/>
    </source>
</evidence>
<dbReference type="PANTHER" id="PTHR43133">
    <property type="entry name" value="RNA POLYMERASE ECF-TYPE SIGMA FACTO"/>
    <property type="match status" value="1"/>
</dbReference>
<dbReference type="InterPro" id="IPR014284">
    <property type="entry name" value="RNA_pol_sigma-70_dom"/>
</dbReference>
<dbReference type="GO" id="GO:0003677">
    <property type="term" value="F:DNA binding"/>
    <property type="evidence" value="ECO:0007669"/>
    <property type="project" value="UniProtKB-KW"/>
</dbReference>
<dbReference type="InterPro" id="IPR013325">
    <property type="entry name" value="RNA_pol_sigma_r2"/>
</dbReference>
<keyword evidence="10" id="KW-1185">Reference proteome</keyword>
<sequence>MRETSSLVRSRVRRVAVSNPSGVRASHRSRLPVTRDRDDTARDRDDTADGLACPVVAPGEGREHTRRLVELLADIASADRDAFTEFYRATSHRVFGLAMRIARGRAASEEITQEVYLQVWTLADRYDPSLSSPMGWLMMLTHRRAVDGVRREDAASARDLAYGHRTLGRDHDVVTEAVEHRAETRAVLDCLEVLTDRQREAVALAYYSGRTYPEVADHLSLPLPTVKSRIRDGLKRLANCLSGGASA</sequence>
<accession>A0A931IH53</accession>
<dbReference type="Proteomes" id="UP000655751">
    <property type="component" value="Unassembled WGS sequence"/>
</dbReference>
<evidence type="ECO:0000313" key="10">
    <source>
        <dbReference type="Proteomes" id="UP000655751"/>
    </source>
</evidence>
<dbReference type="SUPFAM" id="SSF88946">
    <property type="entry name" value="Sigma2 domain of RNA polymerase sigma factors"/>
    <property type="match status" value="1"/>
</dbReference>
<proteinExistence type="inferred from homology"/>
<organism evidence="9 10">
    <name type="scientific">Nocardia bovistercoris</name>
    <dbReference type="NCBI Taxonomy" id="2785916"/>
    <lineage>
        <taxon>Bacteria</taxon>
        <taxon>Bacillati</taxon>
        <taxon>Actinomycetota</taxon>
        <taxon>Actinomycetes</taxon>
        <taxon>Mycobacteriales</taxon>
        <taxon>Nocardiaceae</taxon>
        <taxon>Nocardia</taxon>
    </lineage>
</organism>
<evidence type="ECO:0000313" key="9">
    <source>
        <dbReference type="EMBL" id="MBH0781677.1"/>
    </source>
</evidence>
<dbReference type="GO" id="GO:0006352">
    <property type="term" value="P:DNA-templated transcription initiation"/>
    <property type="evidence" value="ECO:0007669"/>
    <property type="project" value="InterPro"/>
</dbReference>
<dbReference type="NCBIfam" id="TIGR02937">
    <property type="entry name" value="sigma70-ECF"/>
    <property type="match status" value="1"/>
</dbReference>
<evidence type="ECO:0000256" key="4">
    <source>
        <dbReference type="ARBA" id="ARBA00023125"/>
    </source>
</evidence>
<name>A0A931IH53_9NOCA</name>
<feature type="domain" description="RNA polymerase sigma-70 region 2" evidence="7">
    <location>
        <begin position="87"/>
        <end position="153"/>
    </location>
</feature>
<dbReference type="GO" id="GO:0016987">
    <property type="term" value="F:sigma factor activity"/>
    <property type="evidence" value="ECO:0007669"/>
    <property type="project" value="UniProtKB-KW"/>
</dbReference>
<evidence type="ECO:0000259" key="7">
    <source>
        <dbReference type="Pfam" id="PF04542"/>
    </source>
</evidence>
<evidence type="ECO:0000256" key="1">
    <source>
        <dbReference type="ARBA" id="ARBA00010641"/>
    </source>
</evidence>
<dbReference type="Gene3D" id="1.10.1740.10">
    <property type="match status" value="1"/>
</dbReference>
<feature type="region of interest" description="Disordered" evidence="6">
    <location>
        <begin position="17"/>
        <end position="51"/>
    </location>
</feature>
<dbReference type="Pfam" id="PF04542">
    <property type="entry name" value="Sigma70_r2"/>
    <property type="match status" value="1"/>
</dbReference>
<evidence type="ECO:0000256" key="6">
    <source>
        <dbReference type="SAM" id="MobiDB-lite"/>
    </source>
</evidence>
<keyword evidence="5" id="KW-0804">Transcription</keyword>
<reference evidence="9" key="1">
    <citation type="submission" date="2020-11" db="EMBL/GenBank/DDBJ databases">
        <title>Nocardia NEAU-351.nov., a novel actinomycete isolated from the cow dung.</title>
        <authorList>
            <person name="Zhang X."/>
        </authorList>
    </citation>
    <scope>NUCLEOTIDE SEQUENCE</scope>
    <source>
        <strain evidence="9">NEAU-351</strain>
    </source>
</reference>
<dbReference type="InterPro" id="IPR007627">
    <property type="entry name" value="RNA_pol_sigma70_r2"/>
</dbReference>
<keyword evidence="3" id="KW-0731">Sigma factor</keyword>
<evidence type="ECO:0000256" key="3">
    <source>
        <dbReference type="ARBA" id="ARBA00023082"/>
    </source>
</evidence>
<evidence type="ECO:0000256" key="5">
    <source>
        <dbReference type="ARBA" id="ARBA00023163"/>
    </source>
</evidence>
<dbReference type="NCBIfam" id="NF007228">
    <property type="entry name" value="PRK09646.1"/>
    <property type="match status" value="1"/>
</dbReference>
<feature type="compositionally biased region" description="Basic and acidic residues" evidence="6">
    <location>
        <begin position="33"/>
        <end position="47"/>
    </location>
</feature>
<dbReference type="InterPro" id="IPR039425">
    <property type="entry name" value="RNA_pol_sigma-70-like"/>
</dbReference>
<evidence type="ECO:0000259" key="8">
    <source>
        <dbReference type="Pfam" id="PF08281"/>
    </source>
</evidence>
<dbReference type="EMBL" id="JADMLG010000027">
    <property type="protein sequence ID" value="MBH0781677.1"/>
    <property type="molecule type" value="Genomic_DNA"/>
</dbReference>
<feature type="domain" description="RNA polymerase sigma factor 70 region 4 type 2" evidence="8">
    <location>
        <begin position="185"/>
        <end position="237"/>
    </location>
</feature>
<comment type="caution">
    <text evidence="9">The sequence shown here is derived from an EMBL/GenBank/DDBJ whole genome shotgun (WGS) entry which is preliminary data.</text>
</comment>
<dbReference type="InterPro" id="IPR036388">
    <property type="entry name" value="WH-like_DNA-bd_sf"/>
</dbReference>
<dbReference type="AlphaFoldDB" id="A0A931IH53"/>
<keyword evidence="2" id="KW-0805">Transcription regulation</keyword>
<keyword evidence="4" id="KW-0238">DNA-binding</keyword>
<dbReference type="InterPro" id="IPR013324">
    <property type="entry name" value="RNA_pol_sigma_r3/r4-like"/>
</dbReference>
<dbReference type="InterPro" id="IPR013249">
    <property type="entry name" value="RNA_pol_sigma70_r4_t2"/>
</dbReference>
<gene>
    <name evidence="9" type="primary">sigK</name>
    <name evidence="9" type="ORF">IT779_35930</name>
</gene>
<dbReference type="Pfam" id="PF08281">
    <property type="entry name" value="Sigma70_r4_2"/>
    <property type="match status" value="1"/>
</dbReference>